<evidence type="ECO:0000313" key="2">
    <source>
        <dbReference type="EMBL" id="RQW13436.1"/>
    </source>
</evidence>
<comment type="caution">
    <text evidence="2">The sequence shown here is derived from an EMBL/GenBank/DDBJ whole genome shotgun (WGS) entry which is preliminary data.</text>
</comment>
<feature type="signal peptide" evidence="1">
    <location>
        <begin position="1"/>
        <end position="17"/>
    </location>
</feature>
<reference evidence="2 3" key="1">
    <citation type="submission" date="2018-11" db="EMBL/GenBank/DDBJ databases">
        <title>Genome sequence of strain 7197.</title>
        <authorList>
            <person name="Gao J."/>
            <person name="Sun J."/>
        </authorList>
    </citation>
    <scope>NUCLEOTIDE SEQUENCE [LARGE SCALE GENOMIC DNA]</scope>
    <source>
        <strain evidence="2 3">7197</strain>
    </source>
</reference>
<dbReference type="RefSeq" id="WP_124694077.1">
    <property type="nucleotide sequence ID" value="NZ_JBHUFE010000016.1"/>
</dbReference>
<gene>
    <name evidence="2" type="ORF">EH198_03160</name>
</gene>
<evidence type="ECO:0000256" key="1">
    <source>
        <dbReference type="SAM" id="SignalP"/>
    </source>
</evidence>
<evidence type="ECO:0000313" key="3">
    <source>
        <dbReference type="Proteomes" id="UP000282529"/>
    </source>
</evidence>
<dbReference type="Proteomes" id="UP000282529">
    <property type="component" value="Unassembled WGS sequence"/>
</dbReference>
<dbReference type="EMBL" id="RQPI01000001">
    <property type="protein sequence ID" value="RQW13436.1"/>
    <property type="molecule type" value="Genomic_DNA"/>
</dbReference>
<proteinExistence type="predicted"/>
<sequence>MTIALFMMLLWPTSVFASDVAVPDDAVDTSGFEVLATYSIPISINQETNEITVLPSDEQSSVATQASATGEPIVSDRDVANLDVKVSKSGSNVYADLTITSLETPFVGIFSWNFFG</sequence>
<feature type="chain" id="PRO_5018046180" evidence="1">
    <location>
        <begin position="18"/>
        <end position="116"/>
    </location>
</feature>
<protein>
    <submittedName>
        <fullName evidence="2">Uncharacterized protein</fullName>
    </submittedName>
</protein>
<name>A0A3N9Q7E1_9BACL</name>
<keyword evidence="3" id="KW-1185">Reference proteome</keyword>
<dbReference type="AlphaFoldDB" id="A0A3N9Q7E1"/>
<organism evidence="2 3">
    <name type="scientific">Paenibacillus rhizophilus</name>
    <dbReference type="NCBI Taxonomy" id="1850366"/>
    <lineage>
        <taxon>Bacteria</taxon>
        <taxon>Bacillati</taxon>
        <taxon>Bacillota</taxon>
        <taxon>Bacilli</taxon>
        <taxon>Bacillales</taxon>
        <taxon>Paenibacillaceae</taxon>
        <taxon>Paenibacillus</taxon>
    </lineage>
</organism>
<keyword evidence="1" id="KW-0732">Signal</keyword>
<accession>A0A3N9Q7E1</accession>